<evidence type="ECO:0000313" key="10">
    <source>
        <dbReference type="Proteomes" id="UP000248423"/>
    </source>
</evidence>
<sequence>MSSTSTSPPVSGKKRPRRVARACDNCRRQKIKCDAAQPRCNWCDHQARPCTYERKVKRSRRKTGAIQDVVESTSGPTPARDLIQGVGPLHLITHHVDQINICDGTVLFSRDGQEWVERLTGEQLPADTCSPGALPWENGSMGETENTTPVKPANVAYGTRPDRPARVQTAKISIWGSFAFLSALPLPLPSPMSPSRRSSIMESVMASINLLLEPHVDLLQAALMIVCHHLLSGVG</sequence>
<keyword evidence="6" id="KW-0804">Transcription</keyword>
<dbReference type="PROSITE" id="PS00463">
    <property type="entry name" value="ZN2_CY6_FUNGAL_1"/>
    <property type="match status" value="1"/>
</dbReference>
<gene>
    <name evidence="9" type="ORF">BO78DRAFT_466267</name>
</gene>
<keyword evidence="2" id="KW-0479">Metal-binding</keyword>
<keyword evidence="3" id="KW-0862">Zinc</keyword>
<dbReference type="GO" id="GO:0009893">
    <property type="term" value="P:positive regulation of metabolic process"/>
    <property type="evidence" value="ECO:0007669"/>
    <property type="project" value="UniProtKB-ARBA"/>
</dbReference>
<dbReference type="PANTHER" id="PTHR31313">
    <property type="entry name" value="TY1 ENHANCER ACTIVATOR"/>
    <property type="match status" value="1"/>
</dbReference>
<dbReference type="PANTHER" id="PTHR31313:SF81">
    <property type="entry name" value="TY1 ENHANCER ACTIVATOR"/>
    <property type="match status" value="1"/>
</dbReference>
<dbReference type="EMBL" id="KZ826317">
    <property type="protein sequence ID" value="PYI11719.1"/>
    <property type="molecule type" value="Genomic_DNA"/>
</dbReference>
<evidence type="ECO:0000256" key="6">
    <source>
        <dbReference type="ARBA" id="ARBA00023163"/>
    </source>
</evidence>
<dbReference type="GO" id="GO:0000981">
    <property type="term" value="F:DNA-binding transcription factor activity, RNA polymerase II-specific"/>
    <property type="evidence" value="ECO:0007669"/>
    <property type="project" value="InterPro"/>
</dbReference>
<dbReference type="Proteomes" id="UP000248423">
    <property type="component" value="Unassembled WGS sequence"/>
</dbReference>
<dbReference type="InterPro" id="IPR051615">
    <property type="entry name" value="Transcr_Regulatory_Elem"/>
</dbReference>
<keyword evidence="5" id="KW-0238">DNA-binding</keyword>
<evidence type="ECO:0000256" key="5">
    <source>
        <dbReference type="ARBA" id="ARBA00023125"/>
    </source>
</evidence>
<dbReference type="PROSITE" id="PS50048">
    <property type="entry name" value="ZN2_CY6_FUNGAL_2"/>
    <property type="match status" value="1"/>
</dbReference>
<accession>A0A319F6U5</accession>
<dbReference type="AlphaFoldDB" id="A0A319F6U5"/>
<evidence type="ECO:0000256" key="2">
    <source>
        <dbReference type="ARBA" id="ARBA00022723"/>
    </source>
</evidence>
<dbReference type="Gene3D" id="4.10.240.10">
    <property type="entry name" value="Zn(2)-C6 fungal-type DNA-binding domain"/>
    <property type="match status" value="1"/>
</dbReference>
<comment type="subcellular location">
    <subcellularLocation>
        <location evidence="1">Nucleus</location>
    </subcellularLocation>
</comment>
<evidence type="ECO:0000256" key="7">
    <source>
        <dbReference type="ARBA" id="ARBA00023242"/>
    </source>
</evidence>
<evidence type="ECO:0000313" key="9">
    <source>
        <dbReference type="EMBL" id="PYI11719.1"/>
    </source>
</evidence>
<keyword evidence="7" id="KW-0539">Nucleus</keyword>
<evidence type="ECO:0000256" key="1">
    <source>
        <dbReference type="ARBA" id="ARBA00004123"/>
    </source>
</evidence>
<protein>
    <recommendedName>
        <fullName evidence="8">Zn(2)-C6 fungal-type domain-containing protein</fullName>
    </recommendedName>
</protein>
<feature type="domain" description="Zn(2)-C6 fungal-type" evidence="8">
    <location>
        <begin position="22"/>
        <end position="52"/>
    </location>
</feature>
<keyword evidence="4" id="KW-0805">Transcription regulation</keyword>
<dbReference type="Pfam" id="PF00172">
    <property type="entry name" value="Zn_clus"/>
    <property type="match status" value="1"/>
</dbReference>
<dbReference type="CDD" id="cd00067">
    <property type="entry name" value="GAL4"/>
    <property type="match status" value="1"/>
</dbReference>
<evidence type="ECO:0000259" key="8">
    <source>
        <dbReference type="PROSITE" id="PS50048"/>
    </source>
</evidence>
<dbReference type="OrthoDB" id="2534600at2759"/>
<organism evidence="9 10">
    <name type="scientific">Aspergillus sclerotiicarbonarius (strain CBS 121057 / IBT 28362)</name>
    <dbReference type="NCBI Taxonomy" id="1448318"/>
    <lineage>
        <taxon>Eukaryota</taxon>
        <taxon>Fungi</taxon>
        <taxon>Dikarya</taxon>
        <taxon>Ascomycota</taxon>
        <taxon>Pezizomycotina</taxon>
        <taxon>Eurotiomycetes</taxon>
        <taxon>Eurotiomycetidae</taxon>
        <taxon>Eurotiales</taxon>
        <taxon>Aspergillaceae</taxon>
        <taxon>Aspergillus</taxon>
        <taxon>Aspergillus subgen. Circumdati</taxon>
    </lineage>
</organism>
<evidence type="ECO:0000256" key="4">
    <source>
        <dbReference type="ARBA" id="ARBA00023015"/>
    </source>
</evidence>
<dbReference type="InterPro" id="IPR001138">
    <property type="entry name" value="Zn2Cys6_DnaBD"/>
</dbReference>
<dbReference type="STRING" id="1448318.A0A319F6U5"/>
<reference evidence="9 10" key="1">
    <citation type="submission" date="2018-02" db="EMBL/GenBank/DDBJ databases">
        <title>The genomes of Aspergillus section Nigri reveals drivers in fungal speciation.</title>
        <authorList>
            <consortium name="DOE Joint Genome Institute"/>
            <person name="Vesth T.C."/>
            <person name="Nybo J."/>
            <person name="Theobald S."/>
            <person name="Brandl J."/>
            <person name="Frisvad J.C."/>
            <person name="Nielsen K.F."/>
            <person name="Lyhne E.K."/>
            <person name="Kogle M.E."/>
            <person name="Kuo A."/>
            <person name="Riley R."/>
            <person name="Clum A."/>
            <person name="Nolan M."/>
            <person name="Lipzen A."/>
            <person name="Salamov A."/>
            <person name="Henrissat B."/>
            <person name="Wiebenga A."/>
            <person name="De vries R.P."/>
            <person name="Grigoriev I.V."/>
            <person name="Mortensen U.H."/>
            <person name="Andersen M.R."/>
            <person name="Baker S.E."/>
        </authorList>
    </citation>
    <scope>NUCLEOTIDE SEQUENCE [LARGE SCALE GENOMIC DNA]</scope>
    <source>
        <strain evidence="9 10">CBS 121057</strain>
    </source>
</reference>
<evidence type="ECO:0000256" key="3">
    <source>
        <dbReference type="ARBA" id="ARBA00022833"/>
    </source>
</evidence>
<keyword evidence="10" id="KW-1185">Reference proteome</keyword>
<proteinExistence type="predicted"/>
<dbReference type="GO" id="GO:0008270">
    <property type="term" value="F:zinc ion binding"/>
    <property type="evidence" value="ECO:0007669"/>
    <property type="project" value="InterPro"/>
</dbReference>
<dbReference type="SMART" id="SM00066">
    <property type="entry name" value="GAL4"/>
    <property type="match status" value="1"/>
</dbReference>
<dbReference type="VEuPathDB" id="FungiDB:BO78DRAFT_466267"/>
<dbReference type="SUPFAM" id="SSF57701">
    <property type="entry name" value="Zn2/Cys6 DNA-binding domain"/>
    <property type="match status" value="1"/>
</dbReference>
<dbReference type="InterPro" id="IPR036864">
    <property type="entry name" value="Zn2-C6_fun-type_DNA-bd_sf"/>
</dbReference>
<dbReference type="GO" id="GO:0003677">
    <property type="term" value="F:DNA binding"/>
    <property type="evidence" value="ECO:0007669"/>
    <property type="project" value="UniProtKB-KW"/>
</dbReference>
<name>A0A319F6U5_ASPSB</name>
<dbReference type="GO" id="GO:0005634">
    <property type="term" value="C:nucleus"/>
    <property type="evidence" value="ECO:0007669"/>
    <property type="project" value="UniProtKB-SubCell"/>
</dbReference>